<keyword evidence="8" id="KW-0539">Nucleus</keyword>
<dbReference type="Gene3D" id="2.60.40.1080">
    <property type="match status" value="2"/>
</dbReference>
<feature type="domain" description="NUP210 fourth Ig-like" evidence="14">
    <location>
        <begin position="321"/>
        <end position="388"/>
    </location>
</feature>
<dbReference type="InterPro" id="IPR045197">
    <property type="entry name" value="NUP210-like"/>
</dbReference>
<evidence type="ECO:0000259" key="11">
    <source>
        <dbReference type="Pfam" id="PF22967"/>
    </source>
</evidence>
<dbReference type="Pfam" id="PF26181">
    <property type="entry name" value="Ig_NUP210_13th"/>
    <property type="match status" value="1"/>
</dbReference>
<accession>A0A6B2KW74</accession>
<dbReference type="InterPro" id="IPR008964">
    <property type="entry name" value="Invasin/intimin_cell_adhesion"/>
</dbReference>
<keyword evidence="4" id="KW-0732">Signal</keyword>
<dbReference type="InterPro" id="IPR055096">
    <property type="entry name" value="Ig_NUP210_1st"/>
</dbReference>
<evidence type="ECO:0000256" key="9">
    <source>
        <dbReference type="SAM" id="MobiDB-lite"/>
    </source>
</evidence>
<evidence type="ECO:0000259" key="10">
    <source>
        <dbReference type="Pfam" id="PF22962"/>
    </source>
</evidence>
<evidence type="ECO:0000256" key="4">
    <source>
        <dbReference type="ARBA" id="ARBA00022729"/>
    </source>
</evidence>
<feature type="domain" description="NUP210 Ig-like" evidence="12">
    <location>
        <begin position="97"/>
        <end position="190"/>
    </location>
</feature>
<dbReference type="Pfam" id="PF24991">
    <property type="entry name" value="Ig_NUP210_4th"/>
    <property type="match status" value="1"/>
</dbReference>
<dbReference type="EMBL" id="GIBP01000020">
    <property type="protein sequence ID" value="NDV28989.1"/>
    <property type="molecule type" value="Transcribed_RNA"/>
</dbReference>
<dbReference type="PANTHER" id="PTHR23019:SF0">
    <property type="entry name" value="NUCLEAR PORE MEMBRANE GLYCOPROTEIN 210"/>
    <property type="match status" value="1"/>
</dbReference>
<dbReference type="Pfam" id="PF22967">
    <property type="entry name" value="Ig_NUP210_1st"/>
    <property type="match status" value="1"/>
</dbReference>
<dbReference type="Pfam" id="PF26182">
    <property type="entry name" value="Ig_NUP210_5th"/>
    <property type="match status" value="1"/>
</dbReference>
<keyword evidence="6" id="KW-0472">Membrane</keyword>
<sequence length="1795" mass="197621">MLNVPSILLPLSNKVHFDIIGYNGCFKWSVMHPNLVTLENIDSEADCSTSIRVRASPSISDTKTRQSTWINAEDKTTKKIIGCEIFFDNIHTLEIDTTTRKLFQDHIERIDVRGHDVSGNIFTSLEGLLFDWKIDSGNTRVLSRVPFKDSSIDISPTLLSLESQGLHSSAILVKGLRVGDVRVSASLQGTAIAISVVLSVHERLEIDPSNLYILPKQEYQFKLLSSNINNNQPQLIPMPNKLYTWKSSDPKVAMVDPKNGVLNPVALGEAIVSVEPEQAKNNIVRSFVFVVEPSHLAIEITPISDVGELTQFKNPKPQKDYLVHMRKYQMVVQLKEKNDNNIYLPEQVKFKVELPVGYFTIESQVGNRIVFVCNNEGMSFISAKLDSLSITQKVKIVSRVGVTPAAVILPYDSTVSHSFKLTASGGSQTNYNWTSSDSAVVSVSGGVVKSGKTGKAFITCRDTKDGNNFYNAEVLVSAPSSISFLPTPQQVPVGEEIQLYITSTAQNRAHFSNCGELPISIKQTNPSVFKLLDQITPSTTPSTCYSLRLKPLTVGSSTFTITLNQLNSSLLMLTHPNLSVTAQEVHLTVGSAYRIGFSGGPAPWPYQPLLHFAEMSSNDDGLLDIKAARYKSMDALGYWNIYTLKCLSEGEQNVLVQVGNIVHSTNPHPVVAKKEILVSCSHPSSLYIYPLIKTATQKENCAEAMKHILMNRGDKKIKDLPKEFDIRGDRTIEFELVVFDKLNRQYNNFSSFQIDWQSSNNDVLKIFPYYNEIAPTYAEISEFRYLRSLQFSDFSGSVSLTITATIQNSAFSLFFRGPMRISETFVFNVYPRLTVSPAESAVYYHKGDQIILTPHGGSGNIATKVTGAQSKVSVISEKEVAFTVVEPGEAKVVLQDVCVPTDTTEAVLHVSDVQFIKLHSPDAVQVGGQIHLVSLMFGKLPTPFTGKQLENIAVDFQMDNDKVLSIVRDPLIPTIVTVEGLSAGVSNIIAYTVTSDKKTLQSDPISIHVYQPFQLDPQQLELIPGTAFQLLWKGGPLLQEKVNFEVTNQNGGNTNVATVDPLSGLLTARQPGVARVTATAFNLLPSGERMEVGKSSIDLKVKYLDGIGISGLTHRLLVGNEIVLQITGSNKEPAFIFGNTDVDVKWEVTNVEIVELLPFFKGNSVDQEKSYNIRIRAVGEGTVVITATVIKAPYESKLMGMKDSLSVTVIEPLRLVTPPTILIAPRSQYQVKTNYDEDGHRSLSYELKGNANSVIVKVSKQGLISSSTNPGTVFLQVTDRDTTLINQTALVKVVVKPITGISLIPLDSMDYGLVVGNKAVYDIAIFDELGSPFDGYDGVVIDYSMNSINVVAVTITRNKDIVNARPQLTVSGLTPGNITIKITASSSETLGGNKDTNICSTYIILQVRNAITPEDFMVHVGGTIQFKTGFIDNSLYKKPWTSSDPSLLMLNSEDGTALGKKTGRVTVSFNAGLSTSTSGRIVKADKVAFGIHSLKFDSSNQINLRIPVQVMVGQEELLDLPAINNGLQLKCDIVNRRGVDMEVTSLKPSVDAPRHYCSVTIRFSDFSVLSNRYSAPEIQATIFSKESSLSLHTVMQLEYFPLFNIYTRNTALPPDQHGMPIVVVWISSHENTHPPLEVQYNHNLFSVVEITVDDVYSSEHFSGLYSSLNNSCTIYYLTHRSSGIKKFYKEEVTFSNKETNQNVSIYVSSTELYEERTPTRGASLFWNFISSLVLVSTVVAMVTMVAYCYKPFQAPPPPPAPVQPANVPPPASNKAPPSFSRGPPYYGTLPPYRAL</sequence>
<dbReference type="PANTHER" id="PTHR23019">
    <property type="entry name" value="NUCLEAR PORE MEMBRANE GLYCOPROTEIN GP210-RELATED"/>
    <property type="match status" value="1"/>
</dbReference>
<evidence type="ECO:0000259" key="12">
    <source>
        <dbReference type="Pfam" id="PF22969"/>
    </source>
</evidence>
<dbReference type="InterPro" id="IPR056897">
    <property type="entry name" value="Ig_NUP210_4th"/>
</dbReference>
<evidence type="ECO:0000256" key="3">
    <source>
        <dbReference type="ARBA" id="ARBA00022692"/>
    </source>
</evidence>
<dbReference type="Pfam" id="PF22969">
    <property type="entry name" value="Ig_NUP210_2nd"/>
    <property type="match status" value="1"/>
</dbReference>
<evidence type="ECO:0000256" key="8">
    <source>
        <dbReference type="ARBA" id="ARBA00023242"/>
    </source>
</evidence>
<feature type="domain" description="NUP210 Ig-like" evidence="13">
    <location>
        <begin position="482"/>
        <end position="564"/>
    </location>
</feature>
<evidence type="ECO:0008006" key="17">
    <source>
        <dbReference type="Google" id="ProtNLM"/>
    </source>
</evidence>
<evidence type="ECO:0000313" key="16">
    <source>
        <dbReference type="EMBL" id="NDV28989.1"/>
    </source>
</evidence>
<keyword evidence="3" id="KW-0812">Transmembrane</keyword>
<dbReference type="Pfam" id="PF26183">
    <property type="entry name" value="Ig_NUP210_14th"/>
    <property type="match status" value="1"/>
</dbReference>
<dbReference type="InterPro" id="IPR055097">
    <property type="entry name" value="Ig_NUP210_2nd"/>
</dbReference>
<dbReference type="InterPro" id="IPR056898">
    <property type="entry name" value="Ig_NUP210_6th"/>
</dbReference>
<feature type="domain" description="NUP210 Ig-like" evidence="10">
    <location>
        <begin position="581"/>
        <end position="681"/>
    </location>
</feature>
<evidence type="ECO:0000256" key="7">
    <source>
        <dbReference type="ARBA" id="ARBA00023180"/>
    </source>
</evidence>
<feature type="compositionally biased region" description="Pro residues" evidence="9">
    <location>
        <begin position="1759"/>
        <end position="1771"/>
    </location>
</feature>
<feature type="domain" description="NUP210 Ig-like" evidence="15">
    <location>
        <begin position="1104"/>
        <end position="1197"/>
    </location>
</feature>
<comment type="subcellular location">
    <subcellularLocation>
        <location evidence="1">Nucleus membrane</location>
        <topology evidence="1">Single-pass membrane protein</topology>
    </subcellularLocation>
</comment>
<evidence type="ECO:0000256" key="1">
    <source>
        <dbReference type="ARBA" id="ARBA00004590"/>
    </source>
</evidence>
<reference evidence="16" key="1">
    <citation type="journal article" date="2020" name="J. Eukaryot. Microbiol.">
        <title>De novo Sequencing, Assembly and Annotation of the Transcriptome for the Free-Living Testate Amoeba Arcella intermedia.</title>
        <authorList>
            <person name="Ribeiro G.M."/>
            <person name="Porfirio-Sousa A.L."/>
            <person name="Maurer-Alcala X.X."/>
            <person name="Katz L.A."/>
            <person name="Lahr D.J.G."/>
        </authorList>
    </citation>
    <scope>NUCLEOTIDE SEQUENCE</scope>
</reference>
<dbReference type="SUPFAM" id="SSF49373">
    <property type="entry name" value="Invasin/intimin cell-adhesion fragments"/>
    <property type="match status" value="2"/>
</dbReference>
<feature type="domain" description="NUP210 Ig-like" evidence="11">
    <location>
        <begin position="2"/>
        <end position="87"/>
    </location>
</feature>
<dbReference type="Pfam" id="PF24935">
    <property type="entry name" value="Ig_NUP210_6th"/>
    <property type="match status" value="1"/>
</dbReference>
<evidence type="ECO:0000256" key="6">
    <source>
        <dbReference type="ARBA" id="ARBA00023136"/>
    </source>
</evidence>
<proteinExistence type="inferred from homology"/>
<name>A0A6B2KW74_9EUKA</name>
<dbReference type="InterPro" id="IPR055099">
    <property type="entry name" value="Ig_NUP210_7th"/>
</dbReference>
<dbReference type="GO" id="GO:0005643">
    <property type="term" value="C:nuclear pore"/>
    <property type="evidence" value="ECO:0007669"/>
    <property type="project" value="TreeGrafter"/>
</dbReference>
<dbReference type="GO" id="GO:0031965">
    <property type="term" value="C:nuclear membrane"/>
    <property type="evidence" value="ECO:0007669"/>
    <property type="project" value="UniProtKB-SubCell"/>
</dbReference>
<dbReference type="InterPro" id="IPR058779">
    <property type="entry name" value="Ig_NUP210_13th"/>
</dbReference>
<evidence type="ECO:0000256" key="2">
    <source>
        <dbReference type="ARBA" id="ARBA00007313"/>
    </source>
</evidence>
<keyword evidence="7" id="KW-0325">Glycoprotein</keyword>
<evidence type="ECO:0000259" key="14">
    <source>
        <dbReference type="Pfam" id="PF24991"/>
    </source>
</evidence>
<dbReference type="Pfam" id="PF22962">
    <property type="entry name" value="Ig_NUP210_7th"/>
    <property type="match status" value="1"/>
</dbReference>
<protein>
    <recommendedName>
        <fullName evidence="17">BIG2 domain-containing protein</fullName>
    </recommendedName>
</protein>
<keyword evidence="5" id="KW-1133">Transmembrane helix</keyword>
<comment type="similarity">
    <text evidence="2">Belongs to the NUP210 family.</text>
</comment>
<evidence type="ECO:0000259" key="15">
    <source>
        <dbReference type="Pfam" id="PF26181"/>
    </source>
</evidence>
<organism evidence="16">
    <name type="scientific">Arcella intermedia</name>
    <dbReference type="NCBI Taxonomy" id="1963864"/>
    <lineage>
        <taxon>Eukaryota</taxon>
        <taxon>Amoebozoa</taxon>
        <taxon>Tubulinea</taxon>
        <taxon>Elardia</taxon>
        <taxon>Arcellinida</taxon>
        <taxon>Sphaerothecina</taxon>
        <taxon>Arcellidae</taxon>
        <taxon>Arcella</taxon>
    </lineage>
</organism>
<evidence type="ECO:0000259" key="13">
    <source>
        <dbReference type="Pfam" id="PF24935"/>
    </source>
</evidence>
<evidence type="ECO:0000256" key="5">
    <source>
        <dbReference type="ARBA" id="ARBA00022989"/>
    </source>
</evidence>
<feature type="region of interest" description="Disordered" evidence="9">
    <location>
        <begin position="1759"/>
        <end position="1795"/>
    </location>
</feature>